<gene>
    <name evidence="2" type="ORF">GCM10017764_12950</name>
</gene>
<organism evidence="2 3">
    <name type="scientific">Sphingobacterium griseoflavum</name>
    <dbReference type="NCBI Taxonomy" id="1474952"/>
    <lineage>
        <taxon>Bacteria</taxon>
        <taxon>Pseudomonadati</taxon>
        <taxon>Bacteroidota</taxon>
        <taxon>Sphingobacteriia</taxon>
        <taxon>Sphingobacteriales</taxon>
        <taxon>Sphingobacteriaceae</taxon>
        <taxon>Sphingobacterium</taxon>
    </lineage>
</organism>
<evidence type="ECO:0000313" key="3">
    <source>
        <dbReference type="Proteomes" id="UP000620550"/>
    </source>
</evidence>
<proteinExistence type="predicted"/>
<keyword evidence="1" id="KW-0175">Coiled coil</keyword>
<dbReference type="EMBL" id="BNAF01000004">
    <property type="protein sequence ID" value="GHE31255.1"/>
    <property type="molecule type" value="Genomic_DNA"/>
</dbReference>
<name>A0ABQ3HXY1_9SPHI</name>
<protein>
    <submittedName>
        <fullName evidence="2">Uncharacterized protein</fullName>
    </submittedName>
</protein>
<dbReference type="Proteomes" id="UP000620550">
    <property type="component" value="Unassembled WGS sequence"/>
</dbReference>
<reference evidence="3" key="1">
    <citation type="journal article" date="2019" name="Int. J. Syst. Evol. Microbiol.">
        <title>The Global Catalogue of Microorganisms (GCM) 10K type strain sequencing project: providing services to taxonomists for standard genome sequencing and annotation.</title>
        <authorList>
            <consortium name="The Broad Institute Genomics Platform"/>
            <consortium name="The Broad Institute Genome Sequencing Center for Infectious Disease"/>
            <person name="Wu L."/>
            <person name="Ma J."/>
        </authorList>
    </citation>
    <scope>NUCLEOTIDE SEQUENCE [LARGE SCALE GENOMIC DNA]</scope>
    <source>
        <strain evidence="3">CGMCC 1.12966</strain>
    </source>
</reference>
<accession>A0ABQ3HXY1</accession>
<evidence type="ECO:0000256" key="1">
    <source>
        <dbReference type="SAM" id="Coils"/>
    </source>
</evidence>
<dbReference type="RefSeq" id="WP_189625823.1">
    <property type="nucleotide sequence ID" value="NZ_BNAF01000004.1"/>
</dbReference>
<evidence type="ECO:0000313" key="2">
    <source>
        <dbReference type="EMBL" id="GHE31255.1"/>
    </source>
</evidence>
<sequence>MKPLLIAGAILASVCRLSAQHVTDSLTLNAATDSLKNRIVALEKDVAESKQKINQLRDNVPLEKYEKSLLSIELGLMSGTEIESLVPSTIQLLAVSDLVNVVADLNSPTSPILGSTFVDVAIESASNSLLPKYASKAETDTARAKFKSLLKAIYTGPLVQGVLNSNPISSTINGIIQQAGLFQIDKTSIKITKRQFKDKKDANIPIQLTNTSGPNFGAEEIRQFYSQIADRVNFYKELNEKTLKNDVVIRKLTVDAEVFEKSMKSSRVEICKLLKISSPDSSNVLLREQYGKKSLAEKIELLRENSNFVKAVRLSELGVEQLPELKLFNKQVSSAMSNYVDDYISVLNKYALIDGSKLDHEAVKRQIDRLKAIKDRLAAYPRL</sequence>
<keyword evidence="3" id="KW-1185">Reference proteome</keyword>
<feature type="coiled-coil region" evidence="1">
    <location>
        <begin position="32"/>
        <end position="59"/>
    </location>
</feature>
<comment type="caution">
    <text evidence="2">The sequence shown here is derived from an EMBL/GenBank/DDBJ whole genome shotgun (WGS) entry which is preliminary data.</text>
</comment>